<dbReference type="AlphaFoldDB" id="C1IC35"/>
<dbReference type="Pfam" id="PF04199">
    <property type="entry name" value="Cyclase"/>
    <property type="match status" value="1"/>
</dbReference>
<reference evidence="4" key="4">
    <citation type="submission" date="2023-07" db="EMBL/GenBank/DDBJ databases">
        <title>Whole genome shotgun sequence of Streptomyces cacaoi subsp. asoensis NBRC 13813.</title>
        <authorList>
            <person name="Komaki H."/>
            <person name="Tamura T."/>
        </authorList>
    </citation>
    <scope>NUCLEOTIDE SEQUENCE [LARGE SCALE GENOMIC DNA]</scope>
    <source>
        <strain evidence="4">NBRC 13813</strain>
    </source>
</reference>
<dbReference type="Gene3D" id="3.50.30.50">
    <property type="entry name" value="Putative cyclase"/>
    <property type="match status" value="1"/>
</dbReference>
<dbReference type="SUPFAM" id="SSF102198">
    <property type="entry name" value="Putative cyclase"/>
    <property type="match status" value="1"/>
</dbReference>
<evidence type="ECO:0000313" key="4">
    <source>
        <dbReference type="Proteomes" id="UP000649259"/>
    </source>
</evidence>
<dbReference type="RefSeq" id="WP_189919259.1">
    <property type="nucleotide sequence ID" value="NZ_BMSI01000002.1"/>
</dbReference>
<dbReference type="PANTHER" id="PTHR43564">
    <property type="entry name" value="KYNURENINE FORMAMIDASE-LIKE PROTEIN"/>
    <property type="match status" value="1"/>
</dbReference>
<proteinExistence type="predicted"/>
<dbReference type="GO" id="GO:0004061">
    <property type="term" value="F:arylformamidase activity"/>
    <property type="evidence" value="ECO:0007669"/>
    <property type="project" value="InterPro"/>
</dbReference>
<evidence type="ECO:0000313" key="2">
    <source>
        <dbReference type="EMBL" id="ABX24504.1"/>
    </source>
</evidence>
<evidence type="ECO:0000256" key="1">
    <source>
        <dbReference type="SAM" id="MobiDB-lite"/>
    </source>
</evidence>
<accession>C1IC35</accession>
<gene>
    <name evidence="3" type="ORF">Saso_24230</name>
</gene>
<dbReference type="InterPro" id="IPR007325">
    <property type="entry name" value="KFase/CYL"/>
</dbReference>
<dbReference type="InterPro" id="IPR037175">
    <property type="entry name" value="KFase_sf"/>
</dbReference>
<name>C1IC35_9ACTN</name>
<organism evidence="2">
    <name type="scientific">Streptomyces asoensis</name>
    <dbReference type="NCBI Taxonomy" id="249586"/>
    <lineage>
        <taxon>Bacteria</taxon>
        <taxon>Bacillati</taxon>
        <taxon>Actinomycetota</taxon>
        <taxon>Actinomycetes</taxon>
        <taxon>Kitasatosporales</taxon>
        <taxon>Streptomycetaceae</taxon>
        <taxon>Streptomyces</taxon>
    </lineage>
</organism>
<reference evidence="2" key="2">
    <citation type="journal article" date="2009" name="Microbiology">
        <title>polR, a pathway-specific transcriptional regulatory gene, positively controls polyoxin biosynthesis in Streptomyces cacaoi subsp. asoensis.</title>
        <authorList>
            <person name="Li R."/>
            <person name="Xie Z."/>
            <person name="Tian Y."/>
            <person name="Yang H."/>
            <person name="Chen W."/>
            <person name="You D."/>
            <person name="Liu G."/>
            <person name="Deng Z."/>
            <person name="Tan H."/>
        </authorList>
    </citation>
    <scope>NUCLEOTIDE SEQUENCE</scope>
</reference>
<dbReference type="GO" id="GO:0019441">
    <property type="term" value="P:L-tryptophan catabolic process to kynurenine"/>
    <property type="evidence" value="ECO:0007669"/>
    <property type="project" value="InterPro"/>
</dbReference>
<reference evidence="2" key="1">
    <citation type="journal article" date="2009" name="J. Biol. Chem.">
        <title>Characterization of the polyoxin biosynthetic gene cluster from Streptomyces cacaoi and engineered production of polyoxin H.</title>
        <authorList>
            <person name="Chen W."/>
            <person name="Huang T."/>
            <person name="He X."/>
            <person name="Meng Q."/>
            <person name="You D."/>
            <person name="Bai L."/>
            <person name="Li J."/>
            <person name="Wu M."/>
            <person name="Li R."/>
            <person name="Xie Z."/>
            <person name="Zhou H."/>
            <person name="Zhou X."/>
            <person name="Tan H."/>
            <person name="Deng Z."/>
        </authorList>
    </citation>
    <scope>NUCLEOTIDE SEQUENCE</scope>
</reference>
<keyword evidence="4" id="KW-1185">Reference proteome</keyword>
<dbReference type="Proteomes" id="UP000649259">
    <property type="component" value="Unassembled WGS sequence"/>
</dbReference>
<dbReference type="GeneID" id="91470319"/>
<protein>
    <submittedName>
        <fullName evidence="2 3">Cyclase</fullName>
    </submittedName>
</protein>
<dbReference type="EMBL" id="EU158805">
    <property type="protein sequence ID" value="ABX24504.1"/>
    <property type="molecule type" value="Genomic_DNA"/>
</dbReference>
<dbReference type="EMBL" id="BNEB01000002">
    <property type="protein sequence ID" value="GHI60773.1"/>
    <property type="molecule type" value="Genomic_DNA"/>
</dbReference>
<feature type="region of interest" description="Disordered" evidence="1">
    <location>
        <begin position="1"/>
        <end position="40"/>
    </location>
</feature>
<sequence>MTTPHPHGPDDAATAAPVVSAGGTAATAEPAVPSAPRSEPPLWALHRELLGTTIRTDLTHAFRPGQPHAAAFPDERRETLMATARGDACDLNLYTFVGQWGTHVDPPSHFVTGARTLDEIPVDEMILPLVVLDISDRVAADPDAVPTLDDVRAWEARNGRVPAGSFVALRTDWSRRWPDAAAMANRDADGVSHCPGWSAEVLRHLIEEAHVTAIGHEQADTDPGTAASAGDFGLERYVLERDRWQIELMAGLHRVPEAGALIVATWPRPQGGSGFPARVFSLHRAP</sequence>
<evidence type="ECO:0000313" key="3">
    <source>
        <dbReference type="EMBL" id="GHI60773.1"/>
    </source>
</evidence>
<dbReference type="PANTHER" id="PTHR43564:SF2">
    <property type="entry name" value="BLR6059 PROTEIN"/>
    <property type="match status" value="1"/>
</dbReference>
<reference evidence="3" key="3">
    <citation type="submission" date="2020-09" db="EMBL/GenBank/DDBJ databases">
        <title>Whole genome shotgun sequence of Streptomyces cacaoi subsp. asoensis NBRC 13813.</title>
        <authorList>
            <person name="Komaki H."/>
            <person name="Tamura T."/>
        </authorList>
    </citation>
    <scope>NUCLEOTIDE SEQUENCE</scope>
    <source>
        <strain evidence="3">NBRC 13813</strain>
    </source>
</reference>